<feature type="domain" description="Thioredoxin" evidence="1">
    <location>
        <begin position="33"/>
        <end position="186"/>
    </location>
</feature>
<keyword evidence="3" id="KW-1185">Reference proteome</keyword>
<accession>A0A368N0N0</accession>
<sequence>MKKFLLSLFAIAVLGSCTKKETVAETEFSDTDSSIVADTPPVSAFKSIEYSPEQVTEFLSAKENDTLYVTNFFATWCGPCIREIPHFKEKMEELKGQPVKFTFISLDQKSDWDTKVKDFAEEKELSENIILLDGTLLNEDFFAKNFESWDGSGIPFTFMRKKNRTDEYMSMMTKEQLDEKINSFSKNGK</sequence>
<evidence type="ECO:0000313" key="3">
    <source>
        <dbReference type="Proteomes" id="UP000252172"/>
    </source>
</evidence>
<comment type="caution">
    <text evidence="2">The sequence shown here is derived from an EMBL/GenBank/DDBJ whole genome shotgun (WGS) entry which is preliminary data.</text>
</comment>
<dbReference type="RefSeq" id="WP_114304021.1">
    <property type="nucleotide sequence ID" value="NZ_QPIE01000005.1"/>
</dbReference>
<dbReference type="EMBL" id="QPIE01000005">
    <property type="protein sequence ID" value="RCU42809.1"/>
    <property type="molecule type" value="Genomic_DNA"/>
</dbReference>
<reference evidence="2 3" key="1">
    <citation type="submission" date="2018-07" db="EMBL/GenBank/DDBJ databases">
        <title>Chryseobacterium lacus sp. nov., isolated from lake water.</title>
        <authorList>
            <person name="Li C.-M."/>
        </authorList>
    </citation>
    <scope>NUCLEOTIDE SEQUENCE [LARGE SCALE GENOMIC DNA]</scope>
    <source>
        <strain evidence="2 3">YLOS41</strain>
    </source>
</reference>
<organism evidence="2 3">
    <name type="scientific">Chryseobacterium lacus</name>
    <dbReference type="NCBI Taxonomy" id="2058346"/>
    <lineage>
        <taxon>Bacteria</taxon>
        <taxon>Pseudomonadati</taxon>
        <taxon>Bacteroidota</taxon>
        <taxon>Flavobacteriia</taxon>
        <taxon>Flavobacteriales</taxon>
        <taxon>Weeksellaceae</taxon>
        <taxon>Chryseobacterium group</taxon>
        <taxon>Chryseobacterium</taxon>
    </lineage>
</organism>
<dbReference type="OrthoDB" id="9815205at2"/>
<name>A0A368N0N0_9FLAO</name>
<dbReference type="InterPro" id="IPR013766">
    <property type="entry name" value="Thioredoxin_domain"/>
</dbReference>
<dbReference type="Pfam" id="PF00578">
    <property type="entry name" value="AhpC-TSA"/>
    <property type="match status" value="1"/>
</dbReference>
<dbReference type="CDD" id="cd02966">
    <property type="entry name" value="TlpA_like_family"/>
    <property type="match status" value="1"/>
</dbReference>
<protein>
    <submittedName>
        <fullName evidence="2">TlpA family protein disulfide reductase</fullName>
    </submittedName>
</protein>
<proteinExistence type="predicted"/>
<dbReference type="SUPFAM" id="SSF52833">
    <property type="entry name" value="Thioredoxin-like"/>
    <property type="match status" value="1"/>
</dbReference>
<gene>
    <name evidence="2" type="ORF">DQ356_08345</name>
</gene>
<dbReference type="PROSITE" id="PS51352">
    <property type="entry name" value="THIOREDOXIN_2"/>
    <property type="match status" value="1"/>
</dbReference>
<dbReference type="InterPro" id="IPR000866">
    <property type="entry name" value="AhpC/TSA"/>
</dbReference>
<evidence type="ECO:0000259" key="1">
    <source>
        <dbReference type="PROSITE" id="PS51352"/>
    </source>
</evidence>
<dbReference type="GO" id="GO:0016491">
    <property type="term" value="F:oxidoreductase activity"/>
    <property type="evidence" value="ECO:0007669"/>
    <property type="project" value="InterPro"/>
</dbReference>
<evidence type="ECO:0000313" key="2">
    <source>
        <dbReference type="EMBL" id="RCU42809.1"/>
    </source>
</evidence>
<dbReference type="InterPro" id="IPR050553">
    <property type="entry name" value="Thioredoxin_ResA/DsbE_sf"/>
</dbReference>
<dbReference type="GO" id="GO:0016209">
    <property type="term" value="F:antioxidant activity"/>
    <property type="evidence" value="ECO:0007669"/>
    <property type="project" value="InterPro"/>
</dbReference>
<dbReference type="PROSITE" id="PS51257">
    <property type="entry name" value="PROKAR_LIPOPROTEIN"/>
    <property type="match status" value="1"/>
</dbReference>
<dbReference type="Gene3D" id="3.40.30.10">
    <property type="entry name" value="Glutaredoxin"/>
    <property type="match status" value="1"/>
</dbReference>
<dbReference type="Proteomes" id="UP000252172">
    <property type="component" value="Unassembled WGS sequence"/>
</dbReference>
<dbReference type="PANTHER" id="PTHR42852">
    <property type="entry name" value="THIOL:DISULFIDE INTERCHANGE PROTEIN DSBE"/>
    <property type="match status" value="1"/>
</dbReference>
<dbReference type="AlphaFoldDB" id="A0A368N0N0"/>
<dbReference type="PANTHER" id="PTHR42852:SF13">
    <property type="entry name" value="PROTEIN DIPZ"/>
    <property type="match status" value="1"/>
</dbReference>
<dbReference type="InterPro" id="IPR036249">
    <property type="entry name" value="Thioredoxin-like_sf"/>
</dbReference>